<dbReference type="STRING" id="62708.A0A420IZ63"/>
<dbReference type="InterPro" id="IPR016024">
    <property type="entry name" value="ARM-type_fold"/>
</dbReference>
<protein>
    <recommendedName>
        <fullName evidence="1">MMS19 nucleotide excision repair protein</fullName>
    </recommendedName>
</protein>
<dbReference type="GO" id="GO:0051604">
    <property type="term" value="P:protein maturation"/>
    <property type="evidence" value="ECO:0007669"/>
    <property type="project" value="UniProtKB-UniRule"/>
</dbReference>
<dbReference type="GO" id="GO:0097361">
    <property type="term" value="C:cytosolic [4Fe-4S] assembly targeting complex"/>
    <property type="evidence" value="ECO:0007669"/>
    <property type="project" value="UniProtKB-UniRule"/>
</dbReference>
<name>A0A420IZ63_9PEZI</name>
<dbReference type="InterPro" id="IPR039920">
    <property type="entry name" value="MMS19"/>
</dbReference>
<gene>
    <name evidence="3" type="ORF">GcM3_052009</name>
</gene>
<reference evidence="3 4" key="1">
    <citation type="journal article" date="2018" name="BMC Genomics">
        <title>Comparative genome analyses reveal sequence features reflecting distinct modes of host-adaptation between dicot and monocot powdery mildew.</title>
        <authorList>
            <person name="Wu Y."/>
            <person name="Ma X."/>
            <person name="Pan Z."/>
            <person name="Kale S.D."/>
            <person name="Song Y."/>
            <person name="King H."/>
            <person name="Zhang Q."/>
            <person name="Presley C."/>
            <person name="Deng X."/>
            <person name="Wei C.I."/>
            <person name="Xiao S."/>
        </authorList>
    </citation>
    <scope>NUCLEOTIDE SEQUENCE [LARGE SCALE GENOMIC DNA]</scope>
    <source>
        <strain evidence="3">UMSG3</strain>
    </source>
</reference>
<feature type="domain" description="MMS19 N-terminal" evidence="2">
    <location>
        <begin position="82"/>
        <end position="345"/>
    </location>
</feature>
<dbReference type="InterPro" id="IPR029240">
    <property type="entry name" value="MMS19_N"/>
</dbReference>
<accession>A0A420IZ63</accession>
<comment type="caution">
    <text evidence="3">The sequence shown here is derived from an EMBL/GenBank/DDBJ whole genome shotgun (WGS) entry which is preliminary data.</text>
</comment>
<keyword evidence="1" id="KW-0539">Nucleus</keyword>
<dbReference type="SUPFAM" id="SSF48371">
    <property type="entry name" value="ARM repeat"/>
    <property type="match status" value="1"/>
</dbReference>
<keyword evidence="4" id="KW-1185">Reference proteome</keyword>
<dbReference type="GO" id="GO:0005634">
    <property type="term" value="C:nucleus"/>
    <property type="evidence" value="ECO:0007669"/>
    <property type="project" value="UniProtKB-SubCell"/>
</dbReference>
<keyword evidence="1" id="KW-0227">DNA damage</keyword>
<dbReference type="Pfam" id="PF14500">
    <property type="entry name" value="MMS19_N"/>
    <property type="match status" value="1"/>
</dbReference>
<sequence>MATCSVQEWMDARGDENICPDDSTYHYSEREIIIAESLSNAIREGKTTISLLLQDLKIYIDNGDDLIGISTGARTPKNVFEEENSDKTALKLLLAIFERIQDISEQELHFVIDYFAVRIGNEDNHPAYDAGLGEIILLFKRISEMNAFNPSESSLIIKSIFTLADEKHRFKDLSNAVRQEVYTVVSYFFRQNSHILRKDFGTDKLVAGLLELATFEKKASCLLIVFPLISHISQFWNLGIPQLESLFTSFIRYFPIKIGGLQNESLRLSLEMSNFLTECIVSNNFYASLAFPHFIQILQDHSSMSATTTHEIFIMINTCVKRYSREVVAAWSTNLWNLLKFEVWNSENGDYVEDCLLILKSITTSLEREKFSHDETHGDTFTKFVTEISNQCRDRMVDSPQKFLLSSGRIIHSVASSSKHAFDLVTTTILPSLLALSKEMKLGSERMMLLRVLHYLLRAFVELLDQKDLTSNQAMIETKGALAKFQEGLVEMLSNAVVEFKRIALETSPVGDLENDAICFVPALESLALLFRIPCYLTRVEEGMIVQELIQILVKSPRDGVIHTEGLHALKNISIHRPTVFLDMILPSLLDELSGLIAFDSRKEFSEIQDINSLLNDVADIACHPCLKELDTGFPKGATSPYCHRNFDCFVSHLLQKIDIFFLNKDHICYATATVVALLKGLKIFDGELNSTHVKTATPDPCILPYEFFWSQILKKALTLNQNLGENSVSDSKKQYLDIRQIPNEGDFLEDSFLHLVGNILLIISRSKLNTSDNNIVFKFYNQSLLLEKIETKDFVEGLPMHQDVIEPDFMEIPRVSLVSIYPLVGVQPLADDDKYLTKTKIRLGINQNAGNLAKNTILRLLNLDERINSRTRITILYYLQILIAKFHCSRDELKEGGKLLDFIESLVRDSHHKSPQYIQKLYQIIAYLTTASFACYDLKMMRPVFRILCDGLDPEKHDSKTCTLVAQSFRLILAKSRILSEDNYVQVRSLRKGYLLELTKPLFTQYRLHSKLVTQNIGCQHKGKDSYLIALIGILRSMELPLLLNVISIEELVALTLDGTNVSNDDWAKAEYIKLLRILIREQPENTEKHIDIIIERMIERTHNTLERPSDANVECRILALEVLRLVIEKFGLSLMPFRKVALMIELAVAKDDCHAGVRQAAAQCSLALIYVKV</sequence>
<comment type="similarity">
    <text evidence="1">Belongs to the MET18/MMS19 family.</text>
</comment>
<comment type="subcellular location">
    <subcellularLocation>
        <location evidence="1">Nucleus</location>
    </subcellularLocation>
</comment>
<dbReference type="Proteomes" id="UP000283383">
    <property type="component" value="Unassembled WGS sequence"/>
</dbReference>
<evidence type="ECO:0000256" key="1">
    <source>
        <dbReference type="RuleBase" id="RU367072"/>
    </source>
</evidence>
<evidence type="ECO:0000313" key="3">
    <source>
        <dbReference type="EMBL" id="RKF79773.1"/>
    </source>
</evidence>
<dbReference type="AlphaFoldDB" id="A0A420IZ63"/>
<dbReference type="PANTHER" id="PTHR12891:SF0">
    <property type="entry name" value="MMS19 NUCLEOTIDE EXCISION REPAIR PROTEIN HOMOLOG"/>
    <property type="match status" value="1"/>
</dbReference>
<dbReference type="GO" id="GO:0006281">
    <property type="term" value="P:DNA repair"/>
    <property type="evidence" value="ECO:0007669"/>
    <property type="project" value="UniProtKB-UniRule"/>
</dbReference>
<evidence type="ECO:0000313" key="4">
    <source>
        <dbReference type="Proteomes" id="UP000283383"/>
    </source>
</evidence>
<dbReference type="PANTHER" id="PTHR12891">
    <property type="entry name" value="DNA REPAIR/TRANSCRIPTION PROTEIN MET18/MMS19"/>
    <property type="match status" value="1"/>
</dbReference>
<proteinExistence type="inferred from homology"/>
<dbReference type="EMBL" id="MCBQ01005218">
    <property type="protein sequence ID" value="RKF79773.1"/>
    <property type="molecule type" value="Genomic_DNA"/>
</dbReference>
<comment type="function">
    <text evidence="1">Key component of the cytosolic iron-sulfur protein assembly (CIA) complex, a multiprotein complex that mediates the incorporation of iron-sulfur cluster into apoproteins specifically involved in DNA metabolism and genomic integrity. In the CIA complex, MMS19 acts as an adapter between early-acting CIA components and a subset of cellular target iron-sulfur proteins.</text>
</comment>
<organism evidence="3 4">
    <name type="scientific">Golovinomyces cichoracearum</name>
    <dbReference type="NCBI Taxonomy" id="62708"/>
    <lineage>
        <taxon>Eukaryota</taxon>
        <taxon>Fungi</taxon>
        <taxon>Dikarya</taxon>
        <taxon>Ascomycota</taxon>
        <taxon>Pezizomycotina</taxon>
        <taxon>Leotiomycetes</taxon>
        <taxon>Erysiphales</taxon>
        <taxon>Erysiphaceae</taxon>
        <taxon>Golovinomyces</taxon>
    </lineage>
</organism>
<evidence type="ECO:0000259" key="2">
    <source>
        <dbReference type="Pfam" id="PF14500"/>
    </source>
</evidence>
<dbReference type="GO" id="GO:0016226">
    <property type="term" value="P:iron-sulfur cluster assembly"/>
    <property type="evidence" value="ECO:0007669"/>
    <property type="project" value="UniProtKB-UniRule"/>
</dbReference>
<keyword evidence="1" id="KW-0234">DNA repair</keyword>